<dbReference type="InterPro" id="IPR011990">
    <property type="entry name" value="TPR-like_helical_dom_sf"/>
</dbReference>
<organism evidence="4 5">
    <name type="scientific">Chenopodium quinoa</name>
    <name type="common">Quinoa</name>
    <dbReference type="NCBI Taxonomy" id="63459"/>
    <lineage>
        <taxon>Eukaryota</taxon>
        <taxon>Viridiplantae</taxon>
        <taxon>Streptophyta</taxon>
        <taxon>Embryophyta</taxon>
        <taxon>Tracheophyta</taxon>
        <taxon>Spermatophyta</taxon>
        <taxon>Magnoliopsida</taxon>
        <taxon>eudicotyledons</taxon>
        <taxon>Gunneridae</taxon>
        <taxon>Pentapetalae</taxon>
        <taxon>Caryophyllales</taxon>
        <taxon>Chenopodiaceae</taxon>
        <taxon>Chenopodioideae</taxon>
        <taxon>Atripliceae</taxon>
        <taxon>Chenopodium</taxon>
    </lineage>
</organism>
<dbReference type="InterPro" id="IPR039663">
    <property type="entry name" value="AIP/AIPL1/TTC9"/>
</dbReference>
<dbReference type="AlphaFoldDB" id="A0A803N401"/>
<feature type="region of interest" description="Disordered" evidence="3">
    <location>
        <begin position="286"/>
        <end position="325"/>
    </location>
</feature>
<dbReference type="PANTHER" id="PTHR11242">
    <property type="entry name" value="ARYL HYDROCARBON RECEPTOR INTERACTING PROTEIN RELATED"/>
    <property type="match status" value="1"/>
</dbReference>
<dbReference type="Gene3D" id="1.25.40.10">
    <property type="entry name" value="Tetratricopeptide repeat domain"/>
    <property type="match status" value="1"/>
</dbReference>
<dbReference type="SUPFAM" id="SSF48452">
    <property type="entry name" value="TPR-like"/>
    <property type="match status" value="1"/>
</dbReference>
<evidence type="ECO:0000313" key="4">
    <source>
        <dbReference type="EnsemblPlants" id="AUR62040072-RA:cds"/>
    </source>
</evidence>
<reference evidence="4" key="2">
    <citation type="submission" date="2021-03" db="UniProtKB">
        <authorList>
            <consortium name="EnsemblPlants"/>
        </authorList>
    </citation>
    <scope>IDENTIFICATION</scope>
</reference>
<reference evidence="4" key="1">
    <citation type="journal article" date="2017" name="Nature">
        <title>The genome of Chenopodium quinoa.</title>
        <authorList>
            <person name="Jarvis D.E."/>
            <person name="Ho Y.S."/>
            <person name="Lightfoot D.J."/>
            <person name="Schmoeckel S.M."/>
            <person name="Li B."/>
            <person name="Borm T.J.A."/>
            <person name="Ohyanagi H."/>
            <person name="Mineta K."/>
            <person name="Michell C.T."/>
            <person name="Saber N."/>
            <person name="Kharbatia N.M."/>
            <person name="Rupper R.R."/>
            <person name="Sharp A.R."/>
            <person name="Dally N."/>
            <person name="Boughton B.A."/>
            <person name="Woo Y.H."/>
            <person name="Gao G."/>
            <person name="Schijlen E.G.W.M."/>
            <person name="Guo X."/>
            <person name="Momin A.A."/>
            <person name="Negrao S."/>
            <person name="Al-Babili S."/>
            <person name="Gehring C."/>
            <person name="Roessner U."/>
            <person name="Jung C."/>
            <person name="Murphy K."/>
            <person name="Arold S.T."/>
            <person name="Gojobori T."/>
            <person name="van der Linden C.G."/>
            <person name="van Loo E.N."/>
            <person name="Jellen E.N."/>
            <person name="Maughan P.J."/>
            <person name="Tester M."/>
        </authorList>
    </citation>
    <scope>NUCLEOTIDE SEQUENCE [LARGE SCALE GENOMIC DNA]</scope>
    <source>
        <strain evidence="4">cv. PI 614886</strain>
    </source>
</reference>
<dbReference type="Proteomes" id="UP000596660">
    <property type="component" value="Unplaced"/>
</dbReference>
<evidence type="ECO:0000256" key="1">
    <source>
        <dbReference type="ARBA" id="ARBA00022737"/>
    </source>
</evidence>
<keyword evidence="2" id="KW-0802">TPR repeat</keyword>
<sequence>MKRSSFSLKTKNKAPLKLPIPPAARALVLNQGRRRAFLDDLGDYLGAANGASDGVLRLYQGVYNGLSEDDISSHKLELLVGKLENLYGILEFVRGLKDEGNSFYKQCNMGLALTKYSLALKLLSFVMVGNDEDKSVFSSLVVSLNLNLGACYFKEENFDKVGQLCSAVLCYDTSNVKPYFRREVAALGLNKPELAFMDLAQSIRIDFTNREFQQKLNEVISLLGWSSDFVNDALAVTRKDKMFRDYAKIGKEEEKRKLRKKGERKERDGCVRRCIGVKDVTKKEKDVAGKSLNSEEGKVNPIDQDRRPNIIDNNSNLKSTSETKNPNLTGSSYRFCNQKRIYSYLHLTPTMYGAISKGRTLHYYYSSKNDFISIRVLDPPKKMDCVETQEVFTPMEISHPPVKGHDRCEATPNLAQDDSTIGMVDQVSSCESTSVPLAVAPVYSPLKSAASPNNLSSQNLKLLDKWLKKESVLSHRTPMASE</sequence>
<evidence type="ECO:0000313" key="5">
    <source>
        <dbReference type="Proteomes" id="UP000596660"/>
    </source>
</evidence>
<dbReference type="EnsemblPlants" id="AUR62040072-RA">
    <property type="protein sequence ID" value="AUR62040072-RA:cds"/>
    <property type="gene ID" value="AUR62040072"/>
</dbReference>
<feature type="compositionally biased region" description="Basic and acidic residues" evidence="3">
    <location>
        <begin position="286"/>
        <end position="309"/>
    </location>
</feature>
<protein>
    <submittedName>
        <fullName evidence="4">Uncharacterized protein</fullName>
    </submittedName>
</protein>
<accession>A0A803N401</accession>
<feature type="compositionally biased region" description="Polar residues" evidence="3">
    <location>
        <begin position="311"/>
        <end position="325"/>
    </location>
</feature>
<evidence type="ECO:0000256" key="3">
    <source>
        <dbReference type="SAM" id="MobiDB-lite"/>
    </source>
</evidence>
<keyword evidence="1" id="KW-0677">Repeat</keyword>
<proteinExistence type="predicted"/>
<keyword evidence="5" id="KW-1185">Reference proteome</keyword>
<name>A0A803N401_CHEQI</name>
<dbReference type="Gramene" id="AUR62040072-RA">
    <property type="protein sequence ID" value="AUR62040072-RA:cds"/>
    <property type="gene ID" value="AUR62040072"/>
</dbReference>
<dbReference type="PANTHER" id="PTHR11242:SF0">
    <property type="entry name" value="TPR_REGION DOMAIN-CONTAINING PROTEIN"/>
    <property type="match status" value="1"/>
</dbReference>
<evidence type="ECO:0000256" key="2">
    <source>
        <dbReference type="ARBA" id="ARBA00022803"/>
    </source>
</evidence>